<dbReference type="GO" id="GO:1904680">
    <property type="term" value="F:peptide transmembrane transporter activity"/>
    <property type="evidence" value="ECO:0007669"/>
    <property type="project" value="TreeGrafter"/>
</dbReference>
<name>A0A6N6NRU9_9ACTN</name>
<dbReference type="Gene3D" id="3.90.76.10">
    <property type="entry name" value="Dipeptide-binding Protein, Domain 1"/>
    <property type="match status" value="1"/>
</dbReference>
<dbReference type="InterPro" id="IPR039424">
    <property type="entry name" value="SBP_5"/>
</dbReference>
<keyword evidence="3" id="KW-1185">Reference proteome</keyword>
<dbReference type="EMBL" id="WAJR01000014">
    <property type="protein sequence ID" value="KAB1640333.1"/>
    <property type="molecule type" value="Genomic_DNA"/>
</dbReference>
<dbReference type="RefSeq" id="WP_158049750.1">
    <property type="nucleotide sequence ID" value="NZ_DBFRTL010000030.1"/>
</dbReference>
<dbReference type="GO" id="GO:0015833">
    <property type="term" value="P:peptide transport"/>
    <property type="evidence" value="ECO:0007669"/>
    <property type="project" value="TreeGrafter"/>
</dbReference>
<protein>
    <submittedName>
        <fullName evidence="2">ABC transporter substrate-binding protein</fullName>
    </submittedName>
</protein>
<reference evidence="2 3" key="1">
    <citation type="submission" date="2019-09" db="EMBL/GenBank/DDBJ databases">
        <title>Whole genome shotgun sequencing (WGS) of Ellagibacter isourolithinifaciens DSM 104140(T) and Adlercreutzia muris DSM 29508(T).</title>
        <authorList>
            <person name="Stoll D.A."/>
            <person name="Danylec N."/>
            <person name="Huch M."/>
        </authorList>
    </citation>
    <scope>NUCLEOTIDE SEQUENCE [LARGE SCALE GENOMIC DNA]</scope>
    <source>
        <strain evidence="2 3">DSM 104140</strain>
    </source>
</reference>
<dbReference type="CDD" id="cd00995">
    <property type="entry name" value="PBP2_NikA_DppA_OppA_like"/>
    <property type="match status" value="1"/>
</dbReference>
<dbReference type="InterPro" id="IPR030678">
    <property type="entry name" value="Peptide/Ni-bd"/>
</dbReference>
<dbReference type="Proteomes" id="UP000468668">
    <property type="component" value="Unassembled WGS sequence"/>
</dbReference>
<dbReference type="GO" id="GO:0043190">
    <property type="term" value="C:ATP-binding cassette (ABC) transporter complex"/>
    <property type="evidence" value="ECO:0007669"/>
    <property type="project" value="InterPro"/>
</dbReference>
<dbReference type="Pfam" id="PF00496">
    <property type="entry name" value="SBP_bac_5"/>
    <property type="match status" value="1"/>
</dbReference>
<dbReference type="Gene3D" id="3.40.190.10">
    <property type="entry name" value="Periplasmic binding protein-like II"/>
    <property type="match status" value="1"/>
</dbReference>
<comment type="caution">
    <text evidence="2">The sequence shown here is derived from an EMBL/GenBank/DDBJ whole genome shotgun (WGS) entry which is preliminary data.</text>
</comment>
<dbReference type="OrthoDB" id="5243526at2"/>
<dbReference type="NCBIfam" id="TIGR01409">
    <property type="entry name" value="TAT_signal_seq"/>
    <property type="match status" value="1"/>
</dbReference>
<dbReference type="PROSITE" id="PS51257">
    <property type="entry name" value="PROKAR_LIPOPROTEIN"/>
    <property type="match status" value="1"/>
</dbReference>
<dbReference type="SUPFAM" id="SSF53850">
    <property type="entry name" value="Periplasmic binding protein-like II"/>
    <property type="match status" value="1"/>
</dbReference>
<dbReference type="GO" id="GO:0042597">
    <property type="term" value="C:periplasmic space"/>
    <property type="evidence" value="ECO:0007669"/>
    <property type="project" value="UniProtKB-ARBA"/>
</dbReference>
<dbReference type="PANTHER" id="PTHR30290">
    <property type="entry name" value="PERIPLASMIC BINDING COMPONENT OF ABC TRANSPORTER"/>
    <property type="match status" value="1"/>
</dbReference>
<dbReference type="InterPro" id="IPR006311">
    <property type="entry name" value="TAT_signal"/>
</dbReference>
<evidence type="ECO:0000313" key="3">
    <source>
        <dbReference type="Proteomes" id="UP000468668"/>
    </source>
</evidence>
<dbReference type="GeneID" id="98658092"/>
<accession>A0A6N6NRU9</accession>
<dbReference type="PIRSF" id="PIRSF002741">
    <property type="entry name" value="MppA"/>
    <property type="match status" value="1"/>
</dbReference>
<organism evidence="2 3">
    <name type="scientific">Ellagibacter isourolithinifaciens</name>
    <dbReference type="NCBI Taxonomy" id="2137581"/>
    <lineage>
        <taxon>Bacteria</taxon>
        <taxon>Bacillati</taxon>
        <taxon>Actinomycetota</taxon>
        <taxon>Coriobacteriia</taxon>
        <taxon>Eggerthellales</taxon>
        <taxon>Eggerthellaceae</taxon>
        <taxon>Ellagibacter</taxon>
    </lineage>
</organism>
<sequence>MEQVKLTRRSFVAGATAAGALAALSLTGCGGGSSEKKDDGAKSDGTAKGGGTIVAACSYKNANYNPIGASSALMLPAIQHCLEGLYELNYFSGKTEAALAAGEPTKVSDTEYEVALRQGAKYSDGTEVTADDVVAVVEANKANATYKDMLSFIDEVTAKDASTVSFKLAYPSVDSDSLLKERLSLCRVFPASEITKESMSTPPIGSGAWAFGECNGEDGGELNFAPNANYNGAKPANADAMQWLVRVDNTARVTALQEGTAVAGENIPFANSDQLVNAGVTVDSVSSYGIGFLMFNCQKAPFNDKRVRQAFFYAIDYDKLISNQLGGQAETLTSYLPKDNPAYHEASTVYKYDPEKAKSLLKEAGQENLSFTLLVIDNWIKDLAAQIQQDLQAVGLTCTLDVQAAPYPSLAAKEDNSVLDYDVFLAPGDVSCFGTNADVHLAWFYGENTDWCQGRTCWAKAGDGKCTEFNQYLDEARRATDAGARQEAYNKCFDIIAEEVPLYPLFHKKVLTGYWADKIEGFEPSPTTGLYFQDAKLK</sequence>
<feature type="domain" description="Solute-binding protein family 5" evidence="1">
    <location>
        <begin position="97"/>
        <end position="426"/>
    </location>
</feature>
<dbReference type="Gene3D" id="3.10.105.10">
    <property type="entry name" value="Dipeptide-binding Protein, Domain 3"/>
    <property type="match status" value="1"/>
</dbReference>
<proteinExistence type="predicted"/>
<dbReference type="AlphaFoldDB" id="A0A6N6NRU9"/>
<dbReference type="PROSITE" id="PS51318">
    <property type="entry name" value="TAT"/>
    <property type="match status" value="1"/>
</dbReference>
<dbReference type="InterPro" id="IPR019546">
    <property type="entry name" value="TAT_signal_bac_arc"/>
</dbReference>
<evidence type="ECO:0000259" key="1">
    <source>
        <dbReference type="Pfam" id="PF00496"/>
    </source>
</evidence>
<gene>
    <name evidence="2" type="ORF">F8C90_06690</name>
</gene>
<dbReference type="InterPro" id="IPR000914">
    <property type="entry name" value="SBP_5_dom"/>
</dbReference>
<evidence type="ECO:0000313" key="2">
    <source>
        <dbReference type="EMBL" id="KAB1640333.1"/>
    </source>
</evidence>